<keyword evidence="2" id="KW-0503">Monooxygenase</keyword>
<feature type="domain" description="ABM" evidence="1">
    <location>
        <begin position="2"/>
        <end position="93"/>
    </location>
</feature>
<evidence type="ECO:0000259" key="1">
    <source>
        <dbReference type="PROSITE" id="PS51725"/>
    </source>
</evidence>
<name>A0A916USY1_9BURK</name>
<keyword evidence="3" id="KW-1185">Reference proteome</keyword>
<evidence type="ECO:0000313" key="2">
    <source>
        <dbReference type="EMBL" id="GGC86865.1"/>
    </source>
</evidence>
<gene>
    <name evidence="2" type="ORF">GCM10011396_37700</name>
</gene>
<proteinExistence type="predicted"/>
<dbReference type="InterPro" id="IPR011008">
    <property type="entry name" value="Dimeric_a/b-barrel"/>
</dbReference>
<organism evidence="2 3">
    <name type="scientific">Undibacterium terreum</name>
    <dbReference type="NCBI Taxonomy" id="1224302"/>
    <lineage>
        <taxon>Bacteria</taxon>
        <taxon>Pseudomonadati</taxon>
        <taxon>Pseudomonadota</taxon>
        <taxon>Betaproteobacteria</taxon>
        <taxon>Burkholderiales</taxon>
        <taxon>Oxalobacteraceae</taxon>
        <taxon>Undibacterium</taxon>
    </lineage>
</organism>
<dbReference type="AlphaFoldDB" id="A0A916USY1"/>
<sequence>MILELADIRIQPGKQAEFEAAIQKGVKEVIHLAKGYVSHKVHHGIESPERYVLTIVWETLENHTVDFRESPAFQQWRAIVGPFFAVPPTVEHFNLVTESA</sequence>
<accession>A0A916USY1</accession>
<dbReference type="GO" id="GO:0004497">
    <property type="term" value="F:monooxygenase activity"/>
    <property type="evidence" value="ECO:0007669"/>
    <property type="project" value="UniProtKB-KW"/>
</dbReference>
<comment type="caution">
    <text evidence="2">The sequence shown here is derived from an EMBL/GenBank/DDBJ whole genome shotgun (WGS) entry which is preliminary data.</text>
</comment>
<dbReference type="Pfam" id="PF03992">
    <property type="entry name" value="ABM"/>
    <property type="match status" value="1"/>
</dbReference>
<reference evidence="2" key="2">
    <citation type="submission" date="2020-09" db="EMBL/GenBank/DDBJ databases">
        <authorList>
            <person name="Sun Q."/>
            <person name="Zhou Y."/>
        </authorList>
    </citation>
    <scope>NUCLEOTIDE SEQUENCE</scope>
    <source>
        <strain evidence="2">CGMCC 1.10998</strain>
    </source>
</reference>
<dbReference type="EMBL" id="BMED01000004">
    <property type="protein sequence ID" value="GGC86865.1"/>
    <property type="molecule type" value="Genomic_DNA"/>
</dbReference>
<keyword evidence="2" id="KW-0560">Oxidoreductase</keyword>
<dbReference type="RefSeq" id="WP_188567677.1">
    <property type="nucleotide sequence ID" value="NZ_BMED01000004.1"/>
</dbReference>
<dbReference type="PROSITE" id="PS51725">
    <property type="entry name" value="ABM"/>
    <property type="match status" value="1"/>
</dbReference>
<dbReference type="InterPro" id="IPR007138">
    <property type="entry name" value="ABM_dom"/>
</dbReference>
<evidence type="ECO:0000313" key="3">
    <source>
        <dbReference type="Proteomes" id="UP000637423"/>
    </source>
</evidence>
<dbReference type="Gene3D" id="3.30.70.100">
    <property type="match status" value="1"/>
</dbReference>
<reference evidence="2" key="1">
    <citation type="journal article" date="2014" name="Int. J. Syst. Evol. Microbiol.">
        <title>Complete genome sequence of Corynebacterium casei LMG S-19264T (=DSM 44701T), isolated from a smear-ripened cheese.</title>
        <authorList>
            <consortium name="US DOE Joint Genome Institute (JGI-PGF)"/>
            <person name="Walter F."/>
            <person name="Albersmeier A."/>
            <person name="Kalinowski J."/>
            <person name="Ruckert C."/>
        </authorList>
    </citation>
    <scope>NUCLEOTIDE SEQUENCE</scope>
    <source>
        <strain evidence="2">CGMCC 1.10998</strain>
    </source>
</reference>
<dbReference type="Proteomes" id="UP000637423">
    <property type="component" value="Unassembled WGS sequence"/>
</dbReference>
<dbReference type="SUPFAM" id="SSF54909">
    <property type="entry name" value="Dimeric alpha+beta barrel"/>
    <property type="match status" value="1"/>
</dbReference>
<protein>
    <submittedName>
        <fullName evidence="2">Antibiotic biosynthesis monooxygenase</fullName>
    </submittedName>
</protein>